<dbReference type="GO" id="GO:0046951">
    <property type="term" value="P:ketone body biosynthetic process"/>
    <property type="evidence" value="ECO:0007669"/>
    <property type="project" value="TreeGrafter"/>
</dbReference>
<evidence type="ECO:0000256" key="3">
    <source>
        <dbReference type="ARBA" id="ARBA00023239"/>
    </source>
</evidence>
<evidence type="ECO:0000256" key="1">
    <source>
        <dbReference type="ARBA" id="ARBA00009405"/>
    </source>
</evidence>
<dbReference type="GO" id="GO:0046872">
    <property type="term" value="F:metal ion binding"/>
    <property type="evidence" value="ECO:0007669"/>
    <property type="project" value="UniProtKB-KW"/>
</dbReference>
<sequence length="319" mass="33407">MSSASEQVHITDVGPRDGLQSQKTLVPVAGKLALINALWDAGMPAIEATSFVSAKSVPQMADADELMPAVAVPTGRRLSALVPNQRGLERAVRAGCREIAVVLSATETMNQRNIRMGLDEAIATARDTLRDAQAQGLATRAYIAVAFACPFEGNTPTERVHALSVAMAEAGAGEIVIADTIGAAAPSDVQRVVQALLQSLPEQKLGLHLHDTRGMALANAWQGLQMGVRRFDSSIGGLGGCPFAPGAAGNLATEDLALLCAQVGLDTQLNMDGLVRAIDVAETLVGYPVGGRSLRWIRQNLPTLATPFTREASTACVPQ</sequence>
<protein>
    <submittedName>
        <fullName evidence="5">Hydroxymethylglutaryl-CoA lyase</fullName>
    </submittedName>
</protein>
<name>A0A7Y8GTV6_9BURK</name>
<dbReference type="GO" id="GO:0004419">
    <property type="term" value="F:hydroxymethylglutaryl-CoA lyase activity"/>
    <property type="evidence" value="ECO:0007669"/>
    <property type="project" value="TreeGrafter"/>
</dbReference>
<evidence type="ECO:0000256" key="2">
    <source>
        <dbReference type="ARBA" id="ARBA00022723"/>
    </source>
</evidence>
<feature type="domain" description="Pyruvate carboxyltransferase" evidence="4">
    <location>
        <begin position="8"/>
        <end position="275"/>
    </location>
</feature>
<keyword evidence="3 5" id="KW-0456">Lyase</keyword>
<dbReference type="GO" id="GO:0006552">
    <property type="term" value="P:L-leucine catabolic process"/>
    <property type="evidence" value="ECO:0007669"/>
    <property type="project" value="TreeGrafter"/>
</dbReference>
<accession>A0A7Y8GTV6</accession>
<evidence type="ECO:0000259" key="4">
    <source>
        <dbReference type="PROSITE" id="PS50991"/>
    </source>
</evidence>
<evidence type="ECO:0000313" key="5">
    <source>
        <dbReference type="EMBL" id="NWF44751.1"/>
    </source>
</evidence>
<dbReference type="InterPro" id="IPR000891">
    <property type="entry name" value="PYR_CT"/>
</dbReference>
<dbReference type="SUPFAM" id="SSF51569">
    <property type="entry name" value="Aldolase"/>
    <property type="match status" value="1"/>
</dbReference>
<dbReference type="AlphaFoldDB" id="A0A7Y8GTV6"/>
<comment type="caution">
    <text evidence="5">The sequence shown here is derived from an EMBL/GenBank/DDBJ whole genome shotgun (WGS) entry which is preliminary data.</text>
</comment>
<dbReference type="CDD" id="cd07938">
    <property type="entry name" value="DRE_TIM_HMGL"/>
    <property type="match status" value="1"/>
</dbReference>
<comment type="similarity">
    <text evidence="1">Belongs to the HMG-CoA lyase family.</text>
</comment>
<organism evidence="5 6">
    <name type="scientific">Hydrogenophaga aromaticivorans</name>
    <dbReference type="NCBI Taxonomy" id="2610898"/>
    <lineage>
        <taxon>Bacteria</taxon>
        <taxon>Pseudomonadati</taxon>
        <taxon>Pseudomonadota</taxon>
        <taxon>Betaproteobacteria</taxon>
        <taxon>Burkholderiales</taxon>
        <taxon>Comamonadaceae</taxon>
        <taxon>Hydrogenophaga</taxon>
    </lineage>
</organism>
<dbReference type="EMBL" id="VYGV01000006">
    <property type="protein sequence ID" value="NWF44751.1"/>
    <property type="molecule type" value="Genomic_DNA"/>
</dbReference>
<dbReference type="Gene3D" id="3.20.20.70">
    <property type="entry name" value="Aldolase class I"/>
    <property type="match status" value="1"/>
</dbReference>
<dbReference type="InterPro" id="IPR013785">
    <property type="entry name" value="Aldolase_TIM"/>
</dbReference>
<dbReference type="Proteomes" id="UP000545507">
    <property type="component" value="Unassembled WGS sequence"/>
</dbReference>
<keyword evidence="2" id="KW-0479">Metal-binding</keyword>
<proteinExistence type="inferred from homology"/>
<gene>
    <name evidence="5" type="ORF">F3K02_05720</name>
</gene>
<evidence type="ECO:0000313" key="6">
    <source>
        <dbReference type="Proteomes" id="UP000545507"/>
    </source>
</evidence>
<reference evidence="5 6" key="1">
    <citation type="submission" date="2019-09" db="EMBL/GenBank/DDBJ databases">
        <title>Hydrogenophaga aromatica sp. nov., isolated from a para-xylene-degrading enrichment culture.</title>
        <authorList>
            <person name="Tancsics A."/>
            <person name="Banerjee S."/>
        </authorList>
    </citation>
    <scope>NUCLEOTIDE SEQUENCE [LARGE SCALE GENOMIC DNA]</scope>
    <source>
        <strain evidence="5 6">D2P1</strain>
    </source>
</reference>
<dbReference type="FunFam" id="3.20.20.70:FF:000071">
    <property type="entry name" value="Hydroxymethylglutaryl-CoA lyase"/>
    <property type="match status" value="1"/>
</dbReference>
<dbReference type="PANTHER" id="PTHR42738">
    <property type="entry name" value="HYDROXYMETHYLGLUTARYL-COA LYASE"/>
    <property type="match status" value="1"/>
</dbReference>
<dbReference type="NCBIfam" id="NF004283">
    <property type="entry name" value="PRK05692.1"/>
    <property type="match status" value="1"/>
</dbReference>
<keyword evidence="6" id="KW-1185">Reference proteome</keyword>
<dbReference type="PROSITE" id="PS50991">
    <property type="entry name" value="PYR_CT"/>
    <property type="match status" value="1"/>
</dbReference>
<dbReference type="RefSeq" id="WP_177134213.1">
    <property type="nucleotide sequence ID" value="NZ_VYGV01000006.1"/>
</dbReference>
<dbReference type="InterPro" id="IPR043594">
    <property type="entry name" value="HMGL"/>
</dbReference>
<dbReference type="Pfam" id="PF00682">
    <property type="entry name" value="HMGL-like"/>
    <property type="match status" value="1"/>
</dbReference>
<dbReference type="PANTHER" id="PTHR42738:SF7">
    <property type="entry name" value="HYDROXYMETHYLGLUTARYL-COA LYASE"/>
    <property type="match status" value="1"/>
</dbReference>